<feature type="transmembrane region" description="Helical" evidence="10">
    <location>
        <begin position="232"/>
        <end position="255"/>
    </location>
</feature>
<dbReference type="Pfam" id="PF20520">
    <property type="entry name" value="Ac45-VOA1_TM"/>
    <property type="match status" value="1"/>
</dbReference>
<reference evidence="13" key="1">
    <citation type="submission" date="2014-09" db="EMBL/GenBank/DDBJ databases">
        <title>Draft genome sequence of an oleaginous Mucoromycotina fungus Mucor ambiguus NBRC6742.</title>
        <authorList>
            <person name="Takeda I."/>
            <person name="Yamane N."/>
            <person name="Morita T."/>
            <person name="Tamano K."/>
            <person name="Machida M."/>
            <person name="Baker S."/>
            <person name="Koike H."/>
        </authorList>
    </citation>
    <scope>NUCLEOTIDE SEQUENCE</scope>
    <source>
        <strain evidence="13">NBRC 6742</strain>
    </source>
</reference>
<evidence type="ECO:0000256" key="11">
    <source>
        <dbReference type="SAM" id="SignalP"/>
    </source>
</evidence>
<name>A0A0C9MWM1_9FUNG</name>
<feature type="chain" id="PRO_5002200064" description="Protein BIG1" evidence="11">
    <location>
        <begin position="18"/>
        <end position="269"/>
    </location>
</feature>
<sequence length="269" mass="28934">MKYTAVALLSLASAAMAFESTVPCIVWSPKNYAKPSVKANDQFVVSQTDASSAIMSSLSSDICSAKVIALINQPEIHSNDFSRSGFEDAFTNLKEHSTQANSRSQIEYITNGVDVNEVAKKIAAQCDSAISILDASSISADDFTEQEAPIVALVSLPTAKNANELKSNDDLLGKFIETVEGKVQSDYAVIYTSSAAKTSPQGNSQTLHRRAPSAPVKNLPIFAKYQLFTPGVFMVLGVVLLFLFIAGTGITWLVGIQTPVRFEAKQKKN</sequence>
<evidence type="ECO:0000256" key="1">
    <source>
        <dbReference type="ARBA" id="ARBA00004389"/>
    </source>
</evidence>
<dbReference type="InterPro" id="IPR046756">
    <property type="entry name" value="VAS1/VOA1_TM"/>
</dbReference>
<dbReference type="EMBL" id="DF836472">
    <property type="protein sequence ID" value="GAN07952.1"/>
    <property type="molecule type" value="Genomic_DNA"/>
</dbReference>
<dbReference type="GO" id="GO:0009272">
    <property type="term" value="P:fungal-type cell wall biogenesis"/>
    <property type="evidence" value="ECO:0007669"/>
    <property type="project" value="TreeGrafter"/>
</dbReference>
<evidence type="ECO:0000256" key="2">
    <source>
        <dbReference type="ARBA" id="ARBA00008203"/>
    </source>
</evidence>
<evidence type="ECO:0000256" key="10">
    <source>
        <dbReference type="SAM" id="Phobius"/>
    </source>
</evidence>
<evidence type="ECO:0000256" key="6">
    <source>
        <dbReference type="ARBA" id="ARBA00022824"/>
    </source>
</evidence>
<dbReference type="AlphaFoldDB" id="A0A0C9MWM1"/>
<dbReference type="PANTHER" id="PTHR28285:SF1">
    <property type="entry name" value="PROTEIN BIG1"/>
    <property type="match status" value="1"/>
</dbReference>
<protein>
    <recommendedName>
        <fullName evidence="3">Protein BIG1</fullName>
    </recommendedName>
</protein>
<keyword evidence="5 11" id="KW-0732">Signal</keyword>
<dbReference type="GO" id="GO:0071555">
    <property type="term" value="P:cell wall organization"/>
    <property type="evidence" value="ECO:0007669"/>
    <property type="project" value="UniProtKB-KW"/>
</dbReference>
<evidence type="ECO:0000256" key="3">
    <source>
        <dbReference type="ARBA" id="ARBA00022089"/>
    </source>
</evidence>
<keyword evidence="6" id="KW-0256">Endoplasmic reticulum</keyword>
<accession>A0A0C9MWM1</accession>
<dbReference type="GO" id="GO:0005789">
    <property type="term" value="C:endoplasmic reticulum membrane"/>
    <property type="evidence" value="ECO:0007669"/>
    <property type="project" value="UniProtKB-SubCell"/>
</dbReference>
<comment type="subcellular location">
    <subcellularLocation>
        <location evidence="1">Endoplasmic reticulum membrane</location>
        <topology evidence="1">Single-pass membrane protein</topology>
    </subcellularLocation>
</comment>
<organism evidence="13">
    <name type="scientific">Mucor ambiguus</name>
    <dbReference type="NCBI Taxonomy" id="91626"/>
    <lineage>
        <taxon>Eukaryota</taxon>
        <taxon>Fungi</taxon>
        <taxon>Fungi incertae sedis</taxon>
        <taxon>Mucoromycota</taxon>
        <taxon>Mucoromycotina</taxon>
        <taxon>Mucoromycetes</taxon>
        <taxon>Mucorales</taxon>
        <taxon>Mucorineae</taxon>
        <taxon>Mucoraceae</taxon>
        <taxon>Mucor</taxon>
    </lineage>
</organism>
<dbReference type="GO" id="GO:0006078">
    <property type="term" value="P:(1-&gt;6)-beta-D-glucan biosynthetic process"/>
    <property type="evidence" value="ECO:0007669"/>
    <property type="project" value="TreeGrafter"/>
</dbReference>
<feature type="domain" description="V-type proton ATPase subunit S1/VOA1 transmembrane" evidence="12">
    <location>
        <begin position="226"/>
        <end position="263"/>
    </location>
</feature>
<evidence type="ECO:0000313" key="13">
    <source>
        <dbReference type="EMBL" id="GAN07952.1"/>
    </source>
</evidence>
<dbReference type="Proteomes" id="UP000053815">
    <property type="component" value="Unassembled WGS sequence"/>
</dbReference>
<dbReference type="PANTHER" id="PTHR28285">
    <property type="entry name" value="PROTEIN BIG1"/>
    <property type="match status" value="1"/>
</dbReference>
<keyword evidence="14" id="KW-1185">Reference proteome</keyword>
<gene>
    <name evidence="13" type="ORF">MAM1_0183c07457</name>
</gene>
<comment type="similarity">
    <text evidence="2">Belongs to the BIG1 family.</text>
</comment>
<dbReference type="InterPro" id="IPR037654">
    <property type="entry name" value="Big1"/>
</dbReference>
<keyword evidence="7 10" id="KW-1133">Transmembrane helix</keyword>
<keyword evidence="9" id="KW-0961">Cell wall biogenesis/degradation</keyword>
<evidence type="ECO:0000256" key="5">
    <source>
        <dbReference type="ARBA" id="ARBA00022729"/>
    </source>
</evidence>
<evidence type="ECO:0000256" key="7">
    <source>
        <dbReference type="ARBA" id="ARBA00022989"/>
    </source>
</evidence>
<evidence type="ECO:0000313" key="14">
    <source>
        <dbReference type="Proteomes" id="UP000053815"/>
    </source>
</evidence>
<feature type="signal peptide" evidence="11">
    <location>
        <begin position="1"/>
        <end position="17"/>
    </location>
</feature>
<dbReference type="OrthoDB" id="10029326at2759"/>
<keyword evidence="8 10" id="KW-0472">Membrane</keyword>
<keyword evidence="4 10" id="KW-0812">Transmembrane</keyword>
<proteinExistence type="inferred from homology"/>
<dbReference type="STRING" id="91626.A0A0C9MWM1"/>
<evidence type="ECO:0000256" key="8">
    <source>
        <dbReference type="ARBA" id="ARBA00023136"/>
    </source>
</evidence>
<evidence type="ECO:0000256" key="9">
    <source>
        <dbReference type="ARBA" id="ARBA00023316"/>
    </source>
</evidence>
<evidence type="ECO:0000256" key="4">
    <source>
        <dbReference type="ARBA" id="ARBA00022692"/>
    </source>
</evidence>
<evidence type="ECO:0000259" key="12">
    <source>
        <dbReference type="Pfam" id="PF20520"/>
    </source>
</evidence>